<feature type="compositionally biased region" description="Basic and acidic residues" evidence="17">
    <location>
        <begin position="415"/>
        <end position="426"/>
    </location>
</feature>
<accession>A0A090XEF3</accession>
<dbReference type="CDD" id="cd00143">
    <property type="entry name" value="PP2Cc"/>
    <property type="match status" value="1"/>
</dbReference>
<evidence type="ECO:0000256" key="6">
    <source>
        <dbReference type="ARBA" id="ARBA00022490"/>
    </source>
</evidence>
<keyword evidence="18" id="KW-0812">Transmembrane</keyword>
<keyword evidence="18" id="KW-1133">Transmembrane helix</keyword>
<evidence type="ECO:0000256" key="13">
    <source>
        <dbReference type="ARBA" id="ARBA00023136"/>
    </source>
</evidence>
<evidence type="ECO:0000256" key="18">
    <source>
        <dbReference type="SAM" id="Phobius"/>
    </source>
</evidence>
<dbReference type="InterPro" id="IPR036580">
    <property type="entry name" value="PP2C_C_sf"/>
</dbReference>
<dbReference type="SUPFAM" id="SSF81606">
    <property type="entry name" value="PP2C-like"/>
    <property type="match status" value="1"/>
</dbReference>
<dbReference type="PROSITE" id="PS51746">
    <property type="entry name" value="PPM_2"/>
    <property type="match status" value="1"/>
</dbReference>
<dbReference type="GO" id="GO:0005829">
    <property type="term" value="C:cytosol"/>
    <property type="evidence" value="ECO:0007669"/>
    <property type="project" value="UniProtKB-SubCell"/>
</dbReference>
<dbReference type="PANTHER" id="PTHR47992">
    <property type="entry name" value="PROTEIN PHOSPHATASE"/>
    <property type="match status" value="1"/>
</dbReference>
<keyword evidence="15" id="KW-0449">Lipoprotein</keyword>
<keyword evidence="13 18" id="KW-0472">Membrane</keyword>
<evidence type="ECO:0000256" key="5">
    <source>
        <dbReference type="ARBA" id="ARBA00006702"/>
    </source>
</evidence>
<evidence type="ECO:0000256" key="15">
    <source>
        <dbReference type="ARBA" id="ARBA00023288"/>
    </source>
</evidence>
<dbReference type="SMART" id="SM00331">
    <property type="entry name" value="PP2C_SIG"/>
    <property type="match status" value="1"/>
</dbReference>
<keyword evidence="12 16" id="KW-0904">Protein phosphatase</keyword>
<feature type="region of interest" description="Disordered" evidence="17">
    <location>
        <begin position="415"/>
        <end position="492"/>
    </location>
</feature>
<dbReference type="EMBL" id="GBIH01001942">
    <property type="protein sequence ID" value="JAC92768.1"/>
    <property type="molecule type" value="mRNA"/>
</dbReference>
<dbReference type="Gene3D" id="1.10.10.430">
    <property type="entry name" value="Phosphatase 2C, C-terminal domain suprefamily"/>
    <property type="match status" value="1"/>
</dbReference>
<dbReference type="FunFam" id="3.60.40.10:FF:000001">
    <property type="entry name" value="protein phosphatase 1B isoform X1"/>
    <property type="match status" value="1"/>
</dbReference>
<evidence type="ECO:0000256" key="11">
    <source>
        <dbReference type="ARBA" id="ARBA00022842"/>
    </source>
</evidence>
<dbReference type="GO" id="GO:0016020">
    <property type="term" value="C:membrane"/>
    <property type="evidence" value="ECO:0007669"/>
    <property type="project" value="UniProtKB-SubCell"/>
</dbReference>
<dbReference type="SUPFAM" id="SSF81601">
    <property type="entry name" value="Protein serine/threonine phosphatase 2C, C-terminal domain"/>
    <property type="match status" value="1"/>
</dbReference>
<dbReference type="Pfam" id="PF07830">
    <property type="entry name" value="PP2C_C"/>
    <property type="match status" value="1"/>
</dbReference>
<dbReference type="InterPro" id="IPR036457">
    <property type="entry name" value="PPM-type-like_dom_sf"/>
</dbReference>
<evidence type="ECO:0000256" key="2">
    <source>
        <dbReference type="ARBA" id="ARBA00001946"/>
    </source>
</evidence>
<keyword evidence="9" id="KW-0479">Metal-binding</keyword>
<dbReference type="SMART" id="SM00332">
    <property type="entry name" value="PP2Cc"/>
    <property type="match status" value="1"/>
</dbReference>
<feature type="compositionally biased region" description="Basic and acidic residues" evidence="17">
    <location>
        <begin position="476"/>
        <end position="485"/>
    </location>
</feature>
<dbReference type="InterPro" id="IPR000222">
    <property type="entry name" value="PP2C_BS"/>
</dbReference>
<dbReference type="InterPro" id="IPR015655">
    <property type="entry name" value="PP2C"/>
</dbReference>
<sequence length="536" mass="59053">RRSTSKRRLFKMGAFLDKPKMDKHTECGLGNGLRYALSSMQGWRVEMEDAHCAVVGLPCGLDRWSFFAVFDGHAGARVSAHCAQNLLDSIIQTEEFAQTVSGGEETAEQVSTGIRNGFLCLDDQMRAIPEVASGEDKSGSTAVCALVSPSHLYFANCGDSRAVLCRAGAPAFSTRDHKPINPGEKERIQRAGGSVMIQRVNGSLAVSRALGDFEYKQVAGRGPCEQLVSPEPEVTVRPRELATDEFMVLACDGIWDVLSNEELCQFVRHQLLLTDSLEAVCSAVIDICLYRGSKDNMSIVLVLFPGAPTVSEEALKHDQEVNVLIEKRITELLVDCPEIGMNIIIQVLAEEELPGLPPGGGILAKRSFIEEVYSKLKTPHHRLPIRSEPSTSARTAAKEPAGDWATGILRRREGDWRRRGGSRERCGSPSTVRSWREERRLTNITTTTASALPPPPRHHEKQDSNVEHTHKHVHTLTREQPHEDNNGTSSLSSSQCCTIITVVIIIIVVVATPLILSSFQIEQSKKKKLVAERKRN</sequence>
<evidence type="ECO:0000256" key="10">
    <source>
        <dbReference type="ARBA" id="ARBA00022801"/>
    </source>
</evidence>
<dbReference type="Gene3D" id="3.60.40.10">
    <property type="entry name" value="PPM-type phosphatase domain"/>
    <property type="match status" value="1"/>
</dbReference>
<reference evidence="20" key="1">
    <citation type="journal article" date="2015" name="PLoS Negl. Trop. Dis.">
        <title>Deep Sequencing Analysis of the Ixodes ricinus Haemocytome.</title>
        <authorList>
            <person name="Kotsyfakis M."/>
            <person name="Kopacek P."/>
            <person name="Franta Z."/>
            <person name="Pedra J.H."/>
            <person name="Ribeiro J.M."/>
        </authorList>
    </citation>
    <scope>NUCLEOTIDE SEQUENCE</scope>
</reference>
<protein>
    <recommendedName>
        <fullName evidence="19">PPM-type phosphatase domain-containing protein</fullName>
    </recommendedName>
</protein>
<evidence type="ECO:0000256" key="3">
    <source>
        <dbReference type="ARBA" id="ARBA00004514"/>
    </source>
</evidence>
<name>A0A090XEF3_IXORI</name>
<keyword evidence="14" id="KW-0464">Manganese</keyword>
<evidence type="ECO:0000256" key="14">
    <source>
        <dbReference type="ARBA" id="ARBA00023211"/>
    </source>
</evidence>
<feature type="domain" description="PPM-type phosphatase" evidence="19">
    <location>
        <begin position="34"/>
        <end position="304"/>
    </location>
</feature>
<dbReference type="Pfam" id="PF00481">
    <property type="entry name" value="PP2C"/>
    <property type="match status" value="1"/>
</dbReference>
<comment type="cofactor">
    <cofactor evidence="2">
        <name>Mg(2+)</name>
        <dbReference type="ChEBI" id="CHEBI:18420"/>
    </cofactor>
</comment>
<evidence type="ECO:0000256" key="1">
    <source>
        <dbReference type="ARBA" id="ARBA00001936"/>
    </source>
</evidence>
<dbReference type="PROSITE" id="PS01032">
    <property type="entry name" value="PPM_1"/>
    <property type="match status" value="1"/>
</dbReference>
<comment type="cofactor">
    <cofactor evidence="1">
        <name>Mn(2+)</name>
        <dbReference type="ChEBI" id="CHEBI:29035"/>
    </cofactor>
</comment>
<evidence type="ECO:0000259" key="19">
    <source>
        <dbReference type="PROSITE" id="PS51746"/>
    </source>
</evidence>
<evidence type="ECO:0000256" key="8">
    <source>
        <dbReference type="ARBA" id="ARBA00022707"/>
    </source>
</evidence>
<comment type="similarity">
    <text evidence="5 16">Belongs to the PP2C family.</text>
</comment>
<evidence type="ECO:0000256" key="12">
    <source>
        <dbReference type="ARBA" id="ARBA00022912"/>
    </source>
</evidence>
<keyword evidence="10 16" id="KW-0378">Hydrolase</keyword>
<dbReference type="InterPro" id="IPR012911">
    <property type="entry name" value="PP2C_C"/>
</dbReference>
<feature type="non-terminal residue" evidence="20">
    <location>
        <position position="1"/>
    </location>
</feature>
<evidence type="ECO:0000256" key="16">
    <source>
        <dbReference type="RuleBase" id="RU003465"/>
    </source>
</evidence>
<keyword evidence="8" id="KW-0519">Myristate</keyword>
<evidence type="ECO:0000313" key="20">
    <source>
        <dbReference type="EMBL" id="JAC92768.1"/>
    </source>
</evidence>
<evidence type="ECO:0000256" key="7">
    <source>
        <dbReference type="ARBA" id="ARBA00022553"/>
    </source>
</evidence>
<evidence type="ECO:0000256" key="9">
    <source>
        <dbReference type="ARBA" id="ARBA00022723"/>
    </source>
</evidence>
<evidence type="ECO:0000256" key="17">
    <source>
        <dbReference type="SAM" id="MobiDB-lite"/>
    </source>
</evidence>
<dbReference type="AlphaFoldDB" id="A0A090XEF3"/>
<organism evidence="20">
    <name type="scientific">Ixodes ricinus</name>
    <name type="common">Common tick</name>
    <name type="synonym">Acarus ricinus</name>
    <dbReference type="NCBI Taxonomy" id="34613"/>
    <lineage>
        <taxon>Eukaryota</taxon>
        <taxon>Metazoa</taxon>
        <taxon>Ecdysozoa</taxon>
        <taxon>Arthropoda</taxon>
        <taxon>Chelicerata</taxon>
        <taxon>Arachnida</taxon>
        <taxon>Acari</taxon>
        <taxon>Parasitiformes</taxon>
        <taxon>Ixodida</taxon>
        <taxon>Ixodoidea</taxon>
        <taxon>Ixodidae</taxon>
        <taxon>Ixodinae</taxon>
        <taxon>Ixodes</taxon>
    </lineage>
</organism>
<keyword evidence="7" id="KW-0597">Phosphoprotein</keyword>
<dbReference type="GO" id="GO:0000287">
    <property type="term" value="F:magnesium ion binding"/>
    <property type="evidence" value="ECO:0007669"/>
    <property type="project" value="InterPro"/>
</dbReference>
<evidence type="ECO:0000256" key="4">
    <source>
        <dbReference type="ARBA" id="ARBA00004635"/>
    </source>
</evidence>
<keyword evidence="11" id="KW-0460">Magnesium</keyword>
<dbReference type="GO" id="GO:0004722">
    <property type="term" value="F:protein serine/threonine phosphatase activity"/>
    <property type="evidence" value="ECO:0007669"/>
    <property type="project" value="InterPro"/>
</dbReference>
<comment type="subcellular location">
    <subcellularLocation>
        <location evidence="3">Cytoplasm</location>
        <location evidence="3">Cytosol</location>
    </subcellularLocation>
    <subcellularLocation>
        <location evidence="4">Membrane</location>
        <topology evidence="4">Lipid-anchor</topology>
    </subcellularLocation>
</comment>
<dbReference type="InterPro" id="IPR001932">
    <property type="entry name" value="PPM-type_phosphatase-like_dom"/>
</dbReference>
<feature type="transmembrane region" description="Helical" evidence="18">
    <location>
        <begin position="499"/>
        <end position="519"/>
    </location>
</feature>
<dbReference type="GO" id="GO:0030145">
    <property type="term" value="F:manganese ion binding"/>
    <property type="evidence" value="ECO:0007669"/>
    <property type="project" value="InterPro"/>
</dbReference>
<keyword evidence="6" id="KW-0963">Cytoplasm</keyword>
<proteinExistence type="evidence at transcript level"/>